<proteinExistence type="predicted"/>
<name>A0A3P7RYG4_9FIRM</name>
<evidence type="ECO:0000259" key="3">
    <source>
        <dbReference type="PROSITE" id="PS51272"/>
    </source>
</evidence>
<keyword evidence="5" id="KW-1185">Reference proteome</keyword>
<dbReference type="InterPro" id="IPR001119">
    <property type="entry name" value="SLH_dom"/>
</dbReference>
<dbReference type="InterPro" id="IPR051465">
    <property type="entry name" value="Cell_Envelope_Struct_Comp"/>
</dbReference>
<dbReference type="PROSITE" id="PS51272">
    <property type="entry name" value="SLH"/>
    <property type="match status" value="2"/>
</dbReference>
<feature type="chain" id="PRO_5018154292" description="SLH domain-containing protein" evidence="2">
    <location>
        <begin position="28"/>
        <end position="352"/>
    </location>
</feature>
<accession>A0A3P7RYG4</accession>
<dbReference type="AlphaFoldDB" id="A0A3P7RYG4"/>
<reference evidence="4 5" key="1">
    <citation type="submission" date="2018-09" db="EMBL/GenBank/DDBJ databases">
        <authorList>
            <person name="Postec A."/>
        </authorList>
    </citation>
    <scope>NUCLEOTIDE SEQUENCE [LARGE SCALE GENOMIC DNA]</scope>
    <source>
        <strain evidence="4">70B-A</strain>
    </source>
</reference>
<dbReference type="OrthoDB" id="9783374at2"/>
<feature type="signal peptide" evidence="2">
    <location>
        <begin position="1"/>
        <end position="27"/>
    </location>
</feature>
<evidence type="ECO:0000313" key="5">
    <source>
        <dbReference type="Proteomes" id="UP000279029"/>
    </source>
</evidence>
<evidence type="ECO:0000313" key="4">
    <source>
        <dbReference type="EMBL" id="VDN47796.1"/>
    </source>
</evidence>
<protein>
    <recommendedName>
        <fullName evidence="3">SLH domain-containing protein</fullName>
    </recommendedName>
</protein>
<dbReference type="Pfam" id="PF00395">
    <property type="entry name" value="SLH"/>
    <property type="match status" value="2"/>
</dbReference>
<organism evidence="4 5">
    <name type="scientific">Petrocella atlantisensis</name>
    <dbReference type="NCBI Taxonomy" id="2173034"/>
    <lineage>
        <taxon>Bacteria</taxon>
        <taxon>Bacillati</taxon>
        <taxon>Bacillota</taxon>
        <taxon>Clostridia</taxon>
        <taxon>Lachnospirales</taxon>
        <taxon>Vallitaleaceae</taxon>
        <taxon>Petrocella</taxon>
    </lineage>
</organism>
<gene>
    <name evidence="4" type="ORF">PATL70BA_1905</name>
</gene>
<evidence type="ECO:0000256" key="1">
    <source>
        <dbReference type="ARBA" id="ARBA00022737"/>
    </source>
</evidence>
<dbReference type="PANTHER" id="PTHR43308">
    <property type="entry name" value="OUTER MEMBRANE PROTEIN ALPHA-RELATED"/>
    <property type="match status" value="1"/>
</dbReference>
<evidence type="ECO:0000256" key="2">
    <source>
        <dbReference type="SAM" id="SignalP"/>
    </source>
</evidence>
<keyword evidence="2" id="KW-0732">Signal</keyword>
<dbReference type="EMBL" id="LR130778">
    <property type="protein sequence ID" value="VDN47796.1"/>
    <property type="molecule type" value="Genomic_DNA"/>
</dbReference>
<keyword evidence="1" id="KW-0677">Repeat</keyword>
<dbReference type="KEGG" id="cbar:PATL70BA_1905"/>
<dbReference type="RefSeq" id="WP_125137046.1">
    <property type="nucleotide sequence ID" value="NZ_LR130778.1"/>
</dbReference>
<feature type="domain" description="SLH" evidence="3">
    <location>
        <begin position="26"/>
        <end position="91"/>
    </location>
</feature>
<sequence length="352" mass="40583">MKNKMMTKSLLTTIILVVGLVSNSVQAASYTDVSDKDWFKADLSHISADSRDILKGYPDGTFKPANPLQVDQFIKCLVVAAGHNILQDEEGYWAKNHIDKAIELGYVQSGDFDNYRRRINREEMATLVSRAIEDLETTSYTKTKEIEGSLIDSYMVEGKHKENVLKVYELGIITGYPDGTFKPEVTLTRAEGIAVIRRIIDKGARKPYTSKGTNYADHFKGGKLWVDPVKESDEKNIAADLSMIESDKIYYDKHGSYDWDDHLGVIIKYTENGKPVDQLKDLERLLLRRLEPENVKILMDYIRFKEGWRVLLDEEYKWYSMDNYKIAIVDERQLKGSKFERSLDVTVQMWYE</sequence>
<feature type="domain" description="SLH" evidence="3">
    <location>
        <begin position="147"/>
        <end position="210"/>
    </location>
</feature>
<dbReference type="Proteomes" id="UP000279029">
    <property type="component" value="Chromosome"/>
</dbReference>